<feature type="region of interest" description="Disordered" evidence="5">
    <location>
        <begin position="309"/>
        <end position="329"/>
    </location>
</feature>
<keyword evidence="2 3" id="KW-0067">ATP-binding</keyword>
<keyword evidence="3 4" id="KW-0505">Motor protein</keyword>
<sequence length="713" mass="79744">MDIPASVVAAVRVRPLTAREESDHNATLAVEMPSPGVIRMMSRQRPVTTAARQFLFDHTFRSFDDTVFPKSNLSAPKGIPYADQAKVYQTIALPLLIRVLDGYNACLFAYGMTSSGKTYSITGPPDDPGIIPRIAEDLFDQIALRETPESCYSVDLSYYEIYNERIRDLLSYERKSQNGLSIREHPVTGPYVEGLCRIGVHSKTDIMGWLRTGSRQRTIASTSMNHQSSRSHTVFTLFVTRRTLAKYPFGDMIENVYNSQINIIDLAGSERQVSLDGLGDRINESCQINKSLFTLGKVISQLAQNSGMSHADALPVSEPRPLTRPRSDSQLTFLNCPMTARRPGYVSYRDSTLTWLLKDSLGGNSMTTMLATISPSSLHYDETLATLRYAKKAQAIVNKAVVNEDPQGRIIRHLLKEVKRLREQSAIRVEPGSPQSPEVERLRAILKQKESEIEELSRQLTRRTIGCEHFCDKRRNTQPTRSYQTSLESNGNQTSRAIQTENSSNDQLPLSALSTSRSTPVSRCPVPLVRTVGTSMSPEKSKSPIQAHLHTRDAEMNTLNCEGIQATEEIKDLKSKIKYLQTDKESSRRALSDAHTYIKELESRVLCLQNRATHNSLLAVNYSQAVDRLLSDQFKAAETIKTVLQALLQRTCELRTLADTLMCVECPSEEELKFFKPLQPSTVAPPDDDSFQVNGATFCKENKPPSNNSTTPL</sequence>
<dbReference type="Gene3D" id="3.40.850.10">
    <property type="entry name" value="Kinesin motor domain"/>
    <property type="match status" value="1"/>
</dbReference>
<evidence type="ECO:0000256" key="5">
    <source>
        <dbReference type="SAM" id="MobiDB-lite"/>
    </source>
</evidence>
<comment type="caution">
    <text evidence="7">The sequence shown here is derived from an EMBL/GenBank/DDBJ whole genome shotgun (WGS) entry which is preliminary data.</text>
</comment>
<keyword evidence="1 3" id="KW-0547">Nucleotide-binding</keyword>
<feature type="compositionally biased region" description="Polar residues" evidence="5">
    <location>
        <begin position="477"/>
        <end position="521"/>
    </location>
</feature>
<evidence type="ECO:0000259" key="6">
    <source>
        <dbReference type="PROSITE" id="PS50067"/>
    </source>
</evidence>
<reference evidence="7" key="1">
    <citation type="submission" date="2024-06" db="EMBL/GenBank/DDBJ databases">
        <authorList>
            <person name="Liu X."/>
            <person name="Lenzi L."/>
            <person name="Haldenby T S."/>
            <person name="Uol C."/>
        </authorList>
    </citation>
    <scope>NUCLEOTIDE SEQUENCE</scope>
</reference>
<dbReference type="GO" id="GO:0008017">
    <property type="term" value="F:microtubule binding"/>
    <property type="evidence" value="ECO:0007669"/>
    <property type="project" value="InterPro"/>
</dbReference>
<dbReference type="EMBL" id="CAXLJL010000156">
    <property type="protein sequence ID" value="CAL5133439.1"/>
    <property type="molecule type" value="Genomic_DNA"/>
</dbReference>
<evidence type="ECO:0000256" key="2">
    <source>
        <dbReference type="ARBA" id="ARBA00022840"/>
    </source>
</evidence>
<dbReference type="Proteomes" id="UP001497525">
    <property type="component" value="Unassembled WGS sequence"/>
</dbReference>
<dbReference type="PANTHER" id="PTHR47117">
    <property type="entry name" value="STAR-RELATED LIPID TRANSFER PROTEIN 9"/>
    <property type="match status" value="1"/>
</dbReference>
<dbReference type="InterPro" id="IPR027417">
    <property type="entry name" value="P-loop_NTPase"/>
</dbReference>
<dbReference type="Pfam" id="PF00225">
    <property type="entry name" value="Kinesin"/>
    <property type="match status" value="1"/>
</dbReference>
<dbReference type="AlphaFoldDB" id="A0AAV2TBJ6"/>
<evidence type="ECO:0000256" key="3">
    <source>
        <dbReference type="PROSITE-ProRule" id="PRU00283"/>
    </source>
</evidence>
<proteinExistence type="inferred from homology"/>
<dbReference type="GO" id="GO:0003777">
    <property type="term" value="F:microtubule motor activity"/>
    <property type="evidence" value="ECO:0007669"/>
    <property type="project" value="InterPro"/>
</dbReference>
<keyword evidence="4" id="KW-0493">Microtubule</keyword>
<feature type="binding site" evidence="3">
    <location>
        <begin position="111"/>
        <end position="118"/>
    </location>
    <ligand>
        <name>ATP</name>
        <dbReference type="ChEBI" id="CHEBI:30616"/>
    </ligand>
</feature>
<comment type="similarity">
    <text evidence="3 4">Belongs to the TRAFAC class myosin-kinesin ATPase superfamily. Kinesin family.</text>
</comment>
<name>A0AAV2TBJ6_CALDB</name>
<evidence type="ECO:0000256" key="1">
    <source>
        <dbReference type="ARBA" id="ARBA00022741"/>
    </source>
</evidence>
<dbReference type="PROSITE" id="PS50067">
    <property type="entry name" value="KINESIN_MOTOR_2"/>
    <property type="match status" value="1"/>
</dbReference>
<dbReference type="GO" id="GO:0005874">
    <property type="term" value="C:microtubule"/>
    <property type="evidence" value="ECO:0007669"/>
    <property type="project" value="UniProtKB-KW"/>
</dbReference>
<evidence type="ECO:0000313" key="7">
    <source>
        <dbReference type="EMBL" id="CAL5133439.1"/>
    </source>
</evidence>
<accession>A0AAV2TBJ6</accession>
<feature type="domain" description="Kinesin motor" evidence="6">
    <location>
        <begin position="6"/>
        <end position="396"/>
    </location>
</feature>
<dbReference type="GO" id="GO:0007018">
    <property type="term" value="P:microtubule-based movement"/>
    <property type="evidence" value="ECO:0007669"/>
    <property type="project" value="InterPro"/>
</dbReference>
<organism evidence="7 8">
    <name type="scientific">Calicophoron daubneyi</name>
    <name type="common">Rumen fluke</name>
    <name type="synonym">Paramphistomum daubneyi</name>
    <dbReference type="NCBI Taxonomy" id="300641"/>
    <lineage>
        <taxon>Eukaryota</taxon>
        <taxon>Metazoa</taxon>
        <taxon>Spiralia</taxon>
        <taxon>Lophotrochozoa</taxon>
        <taxon>Platyhelminthes</taxon>
        <taxon>Trematoda</taxon>
        <taxon>Digenea</taxon>
        <taxon>Plagiorchiida</taxon>
        <taxon>Pronocephalata</taxon>
        <taxon>Paramphistomoidea</taxon>
        <taxon>Paramphistomidae</taxon>
        <taxon>Calicophoron</taxon>
    </lineage>
</organism>
<evidence type="ECO:0000256" key="4">
    <source>
        <dbReference type="RuleBase" id="RU000394"/>
    </source>
</evidence>
<evidence type="ECO:0000313" key="8">
    <source>
        <dbReference type="Proteomes" id="UP001497525"/>
    </source>
</evidence>
<feature type="compositionally biased region" description="Polar residues" evidence="5">
    <location>
        <begin position="704"/>
        <end position="713"/>
    </location>
</feature>
<dbReference type="InterPro" id="IPR001752">
    <property type="entry name" value="Kinesin_motor_dom"/>
</dbReference>
<dbReference type="PRINTS" id="PR00380">
    <property type="entry name" value="KINESINHEAVY"/>
</dbReference>
<feature type="region of interest" description="Disordered" evidence="5">
    <location>
        <begin position="476"/>
        <end position="524"/>
    </location>
</feature>
<feature type="region of interest" description="Disordered" evidence="5">
    <location>
        <begin position="677"/>
        <end position="713"/>
    </location>
</feature>
<dbReference type="InterPro" id="IPR036961">
    <property type="entry name" value="Kinesin_motor_dom_sf"/>
</dbReference>
<dbReference type="PROSITE" id="PS00411">
    <property type="entry name" value="KINESIN_MOTOR_1"/>
    <property type="match status" value="1"/>
</dbReference>
<dbReference type="GO" id="GO:0005524">
    <property type="term" value="F:ATP binding"/>
    <property type="evidence" value="ECO:0007669"/>
    <property type="project" value="UniProtKB-UniRule"/>
</dbReference>
<protein>
    <recommendedName>
        <fullName evidence="4">Kinesin-like protein</fullName>
    </recommendedName>
</protein>
<dbReference type="SUPFAM" id="SSF52540">
    <property type="entry name" value="P-loop containing nucleoside triphosphate hydrolases"/>
    <property type="match status" value="1"/>
</dbReference>
<gene>
    <name evidence="7" type="ORF">CDAUBV1_LOCUS6677</name>
</gene>
<dbReference type="InterPro" id="IPR019821">
    <property type="entry name" value="Kinesin_motor_CS"/>
</dbReference>
<dbReference type="SMART" id="SM00129">
    <property type="entry name" value="KISc"/>
    <property type="match status" value="1"/>
</dbReference>